<dbReference type="Proteomes" id="UP001152795">
    <property type="component" value="Unassembled WGS sequence"/>
</dbReference>
<protein>
    <submittedName>
        <fullName evidence="1">Transposon Tf2-6 poly</fullName>
    </submittedName>
</protein>
<dbReference type="InterPro" id="IPR052055">
    <property type="entry name" value="Hepadnavirus_pol/RT"/>
</dbReference>
<dbReference type="PANTHER" id="PTHR33050:SF7">
    <property type="entry name" value="RIBONUCLEASE H"/>
    <property type="match status" value="1"/>
</dbReference>
<name>A0A6S7K202_PARCT</name>
<sequence length="386" mass="43052">SNTDHSRVSIRLSQDDNSLTEEKATAIAEHCKALVDLDRVKIRAVAQVVGKIISSLPGVMYGALYHRNIELDKTRALRQNAGNFDAYMTLSDGAKKELNWWVRNAQVSYNLISHGNPDKVLTTDASLTGWGAVFENESTGGSWSTAEKTNNINALELLAVFFGLKCYAKNANNIHIRIMTDNTTAVSTINHMGTCHSDSCNTIGKDIWEWCLARSIWISAAHIPGKMNVQADMESRKINSGAEWMLNPTDLQKSLTQLQFTPVIDLFASRINKQFVRYASFRPDPEAEIIDAFTIQWGNLKFYMFAPFSVVPAVLRKIVEDQAMGVCVLPDWPTRAWYPKAMNMCIGKPVLLIPKQDRLILPNSPGETHPLGKNLRLLVCLLSGQT</sequence>
<evidence type="ECO:0000313" key="1">
    <source>
        <dbReference type="EMBL" id="CAB4015558.1"/>
    </source>
</evidence>
<dbReference type="EMBL" id="CACRXK020008764">
    <property type="protein sequence ID" value="CAB4015558.1"/>
    <property type="molecule type" value="Genomic_DNA"/>
</dbReference>
<keyword evidence="2" id="KW-1185">Reference proteome</keyword>
<dbReference type="Gene3D" id="3.30.420.10">
    <property type="entry name" value="Ribonuclease H-like superfamily/Ribonuclease H"/>
    <property type="match status" value="1"/>
</dbReference>
<organism evidence="1 2">
    <name type="scientific">Paramuricea clavata</name>
    <name type="common">Red gorgonian</name>
    <name type="synonym">Violescent sea-whip</name>
    <dbReference type="NCBI Taxonomy" id="317549"/>
    <lineage>
        <taxon>Eukaryota</taxon>
        <taxon>Metazoa</taxon>
        <taxon>Cnidaria</taxon>
        <taxon>Anthozoa</taxon>
        <taxon>Octocorallia</taxon>
        <taxon>Malacalcyonacea</taxon>
        <taxon>Plexauridae</taxon>
        <taxon>Paramuricea</taxon>
    </lineage>
</organism>
<proteinExistence type="predicted"/>
<dbReference type="PANTHER" id="PTHR33050">
    <property type="entry name" value="REVERSE TRANSCRIPTASE DOMAIN-CONTAINING PROTEIN"/>
    <property type="match status" value="1"/>
</dbReference>
<evidence type="ECO:0000313" key="2">
    <source>
        <dbReference type="Proteomes" id="UP001152795"/>
    </source>
</evidence>
<dbReference type="OrthoDB" id="5989869at2759"/>
<comment type="caution">
    <text evidence="1">The sequence shown here is derived from an EMBL/GenBank/DDBJ whole genome shotgun (WGS) entry which is preliminary data.</text>
</comment>
<dbReference type="SUPFAM" id="SSF53098">
    <property type="entry name" value="Ribonuclease H-like"/>
    <property type="match status" value="1"/>
</dbReference>
<dbReference type="CDD" id="cd09275">
    <property type="entry name" value="RNase_HI_RT_DIRS1"/>
    <property type="match status" value="1"/>
</dbReference>
<dbReference type="GO" id="GO:0003676">
    <property type="term" value="F:nucleic acid binding"/>
    <property type="evidence" value="ECO:0007669"/>
    <property type="project" value="InterPro"/>
</dbReference>
<dbReference type="InterPro" id="IPR012337">
    <property type="entry name" value="RNaseH-like_sf"/>
</dbReference>
<dbReference type="InterPro" id="IPR036397">
    <property type="entry name" value="RNaseH_sf"/>
</dbReference>
<accession>A0A6S7K202</accession>
<dbReference type="AlphaFoldDB" id="A0A6S7K202"/>
<feature type="non-terminal residue" evidence="1">
    <location>
        <position position="1"/>
    </location>
</feature>
<reference evidence="1" key="1">
    <citation type="submission" date="2020-04" db="EMBL/GenBank/DDBJ databases">
        <authorList>
            <person name="Alioto T."/>
            <person name="Alioto T."/>
            <person name="Gomez Garrido J."/>
        </authorList>
    </citation>
    <scope>NUCLEOTIDE SEQUENCE</scope>
    <source>
        <strain evidence="1">A484AB</strain>
    </source>
</reference>
<gene>
    <name evidence="1" type="ORF">PACLA_8A030235</name>
</gene>